<dbReference type="SUPFAM" id="SSF103506">
    <property type="entry name" value="Mitochondrial carrier"/>
    <property type="match status" value="1"/>
</dbReference>
<dbReference type="PANTHER" id="PTHR24089">
    <property type="entry name" value="SOLUTE CARRIER FAMILY 25"/>
    <property type="match status" value="1"/>
</dbReference>
<dbReference type="InterPro" id="IPR018108">
    <property type="entry name" value="MCP_transmembrane"/>
</dbReference>
<dbReference type="Gene3D" id="1.50.40.10">
    <property type="entry name" value="Mitochondrial carrier domain"/>
    <property type="match status" value="1"/>
</dbReference>
<accession>A0A6C0C665</accession>
<comment type="subcellular location">
    <subcellularLocation>
        <location evidence="1">Membrane</location>
        <topology evidence="1">Multi-pass membrane protein</topology>
    </subcellularLocation>
</comment>
<dbReference type="GO" id="GO:0016020">
    <property type="term" value="C:membrane"/>
    <property type="evidence" value="ECO:0007669"/>
    <property type="project" value="UniProtKB-SubCell"/>
</dbReference>
<name>A0A6C0C665_9ZZZZ</name>
<dbReference type="GO" id="GO:0055085">
    <property type="term" value="P:transmembrane transport"/>
    <property type="evidence" value="ECO:0007669"/>
    <property type="project" value="InterPro"/>
</dbReference>
<dbReference type="PROSITE" id="PS50920">
    <property type="entry name" value="SOLCAR"/>
    <property type="match status" value="3"/>
</dbReference>
<proteinExistence type="predicted"/>
<dbReference type="PRINTS" id="PR00926">
    <property type="entry name" value="MITOCARRIER"/>
</dbReference>
<keyword evidence="2" id="KW-0813">Transport</keyword>
<reference evidence="6" key="1">
    <citation type="journal article" date="2020" name="Nature">
        <title>Giant virus diversity and host interactions through global metagenomics.</title>
        <authorList>
            <person name="Schulz F."/>
            <person name="Roux S."/>
            <person name="Paez-Espino D."/>
            <person name="Jungbluth S."/>
            <person name="Walsh D.A."/>
            <person name="Denef V.J."/>
            <person name="McMahon K.D."/>
            <person name="Konstantinidis K.T."/>
            <person name="Eloe-Fadrosh E.A."/>
            <person name="Kyrpides N.C."/>
            <person name="Woyke T."/>
        </authorList>
    </citation>
    <scope>NUCLEOTIDE SEQUENCE</scope>
    <source>
        <strain evidence="6">GVMAG-M-3300020185-33</strain>
    </source>
</reference>
<evidence type="ECO:0008006" key="7">
    <source>
        <dbReference type="Google" id="ProtNLM"/>
    </source>
</evidence>
<dbReference type="Pfam" id="PF00153">
    <property type="entry name" value="Mito_carr"/>
    <property type="match status" value="3"/>
</dbReference>
<organism evidence="6">
    <name type="scientific">viral metagenome</name>
    <dbReference type="NCBI Taxonomy" id="1070528"/>
    <lineage>
        <taxon>unclassified sequences</taxon>
        <taxon>metagenomes</taxon>
        <taxon>organismal metagenomes</taxon>
    </lineage>
</organism>
<sequence>MLIDLIIGGLSGVVSRTMTAPLELYKFQRQNSFIPNSTIRDVLKKEGIRYLWKGNGANCIRVFPQTAINYGTFEFCKQHIFNDIKNDKLKNFMAGSIGGSVSITCTYPLETIRSRLTLQTCHSHYTGIIDACRTIPTMDLFKGLRMSIIGFAPFTALSFSTYFTYKEYLESNTKWNNDIIKVVGGGFAGTTAVSITYPTDLIRRRLQLQNFDKSVPTYNGIIDCIKKIVKLDGIAGLYRGLTASYIKLFPTIGIQFLVMERLNQYLK</sequence>
<evidence type="ECO:0000256" key="2">
    <source>
        <dbReference type="ARBA" id="ARBA00022448"/>
    </source>
</evidence>
<keyword evidence="3" id="KW-0812">Transmembrane</keyword>
<dbReference type="EMBL" id="MN739337">
    <property type="protein sequence ID" value="QHS99254.1"/>
    <property type="molecule type" value="Genomic_DNA"/>
</dbReference>
<protein>
    <recommendedName>
        <fullName evidence="7">Mitochondrial carrier protein</fullName>
    </recommendedName>
</protein>
<evidence type="ECO:0000256" key="4">
    <source>
        <dbReference type="ARBA" id="ARBA00022737"/>
    </source>
</evidence>
<dbReference type="InterPro" id="IPR023395">
    <property type="entry name" value="MCP_dom_sf"/>
</dbReference>
<dbReference type="InterPro" id="IPR002067">
    <property type="entry name" value="MCP"/>
</dbReference>
<dbReference type="AlphaFoldDB" id="A0A6C0C665"/>
<evidence type="ECO:0000256" key="5">
    <source>
        <dbReference type="ARBA" id="ARBA00023136"/>
    </source>
</evidence>
<evidence type="ECO:0000256" key="1">
    <source>
        <dbReference type="ARBA" id="ARBA00004141"/>
    </source>
</evidence>
<evidence type="ECO:0000256" key="3">
    <source>
        <dbReference type="ARBA" id="ARBA00022692"/>
    </source>
</evidence>
<keyword evidence="4" id="KW-0677">Repeat</keyword>
<evidence type="ECO:0000313" key="6">
    <source>
        <dbReference type="EMBL" id="QHS99254.1"/>
    </source>
</evidence>
<keyword evidence="5" id="KW-0472">Membrane</keyword>